<reference evidence="1" key="1">
    <citation type="submission" date="2021-05" db="EMBL/GenBank/DDBJ databases">
        <authorList>
            <person name="Pietrasiak N."/>
            <person name="Ward R."/>
            <person name="Stajich J.E."/>
            <person name="Kurbessoian T."/>
        </authorList>
    </citation>
    <scope>NUCLEOTIDE SEQUENCE</scope>
    <source>
        <strain evidence="1">GSE-NOS-MK-12-04C</strain>
    </source>
</reference>
<evidence type="ECO:0000313" key="2">
    <source>
        <dbReference type="Proteomes" id="UP000729701"/>
    </source>
</evidence>
<organism evidence="1 2">
    <name type="scientific">Cyanomargarita calcarea GSE-NOS-MK-12-04C</name>
    <dbReference type="NCBI Taxonomy" id="2839659"/>
    <lineage>
        <taxon>Bacteria</taxon>
        <taxon>Bacillati</taxon>
        <taxon>Cyanobacteriota</taxon>
        <taxon>Cyanophyceae</taxon>
        <taxon>Nostocales</taxon>
        <taxon>Cyanomargaritaceae</taxon>
        <taxon>Cyanomargarita</taxon>
    </lineage>
</organism>
<dbReference type="AlphaFoldDB" id="A0A951QQQ3"/>
<protein>
    <submittedName>
        <fullName evidence="1">Uncharacterized protein</fullName>
    </submittedName>
</protein>
<accession>A0A951QQQ3</accession>
<proteinExistence type="predicted"/>
<comment type="caution">
    <text evidence="1">The sequence shown here is derived from an EMBL/GenBank/DDBJ whole genome shotgun (WGS) entry which is preliminary data.</text>
</comment>
<evidence type="ECO:0000313" key="1">
    <source>
        <dbReference type="EMBL" id="MBW4670744.1"/>
    </source>
</evidence>
<reference evidence="1" key="2">
    <citation type="journal article" date="2022" name="Microbiol. Resour. Announc.">
        <title>Metagenome Sequencing to Explore Phylogenomics of Terrestrial Cyanobacteria.</title>
        <authorList>
            <person name="Ward R.D."/>
            <person name="Stajich J.E."/>
            <person name="Johansen J.R."/>
            <person name="Huntemann M."/>
            <person name="Clum A."/>
            <person name="Foster B."/>
            <person name="Foster B."/>
            <person name="Roux S."/>
            <person name="Palaniappan K."/>
            <person name="Varghese N."/>
            <person name="Mukherjee S."/>
            <person name="Reddy T.B.K."/>
            <person name="Daum C."/>
            <person name="Copeland A."/>
            <person name="Chen I.A."/>
            <person name="Ivanova N.N."/>
            <person name="Kyrpides N.C."/>
            <person name="Shapiro N."/>
            <person name="Eloe-Fadrosh E.A."/>
            <person name="Pietrasiak N."/>
        </authorList>
    </citation>
    <scope>NUCLEOTIDE SEQUENCE</scope>
    <source>
        <strain evidence="1">GSE-NOS-MK-12-04C</strain>
    </source>
</reference>
<gene>
    <name evidence="1" type="ORF">KME60_25805</name>
</gene>
<dbReference type="EMBL" id="JAHHGZ010000034">
    <property type="protein sequence ID" value="MBW4670744.1"/>
    <property type="molecule type" value="Genomic_DNA"/>
</dbReference>
<name>A0A951QQQ3_9CYAN</name>
<sequence>MALRIKVPHADFESASEDGWIDGLLQGRREIWVYVELGTEQEYISSPNDDPRTEYRLFWGCDAFFAKTQERLEAQDYEAEQYNVTVILYS</sequence>
<dbReference type="Proteomes" id="UP000729701">
    <property type="component" value="Unassembled WGS sequence"/>
</dbReference>